<dbReference type="Proteomes" id="UP000606274">
    <property type="component" value="Unassembled WGS sequence"/>
</dbReference>
<feature type="region of interest" description="Disordered" evidence="1">
    <location>
        <begin position="127"/>
        <end position="156"/>
    </location>
</feature>
<proteinExistence type="predicted"/>
<accession>A0A8T0B402</accession>
<evidence type="ECO:0000256" key="1">
    <source>
        <dbReference type="SAM" id="MobiDB-lite"/>
    </source>
</evidence>
<evidence type="ECO:0000313" key="3">
    <source>
        <dbReference type="Proteomes" id="UP000606274"/>
    </source>
</evidence>
<feature type="compositionally biased region" description="Polar residues" evidence="1">
    <location>
        <begin position="144"/>
        <end position="156"/>
    </location>
</feature>
<reference evidence="2" key="1">
    <citation type="submission" date="2020-08" db="EMBL/GenBank/DDBJ databases">
        <title>Chromosome-level assembly of Southern catfish (Silurus meridionalis) provides insights into visual adaptation to the nocturnal and benthic lifestyles.</title>
        <authorList>
            <person name="Zhang Y."/>
            <person name="Wang D."/>
            <person name="Peng Z."/>
        </authorList>
    </citation>
    <scope>NUCLEOTIDE SEQUENCE</scope>
    <source>
        <strain evidence="2">SWU-2019-XX</strain>
        <tissue evidence="2">Muscle</tissue>
    </source>
</reference>
<dbReference type="InterPro" id="IPR039471">
    <property type="entry name" value="CXorf65-like"/>
</dbReference>
<keyword evidence="3" id="KW-1185">Reference proteome</keyword>
<name>A0A8T0B402_SILME</name>
<comment type="caution">
    <text evidence="2">The sequence shown here is derived from an EMBL/GenBank/DDBJ whole genome shotgun (WGS) entry which is preliminary data.</text>
</comment>
<evidence type="ECO:0000313" key="2">
    <source>
        <dbReference type="EMBL" id="KAF7699949.1"/>
    </source>
</evidence>
<dbReference type="EMBL" id="JABFDY010000012">
    <property type="protein sequence ID" value="KAF7699949.1"/>
    <property type="molecule type" value="Genomic_DNA"/>
</dbReference>
<organism evidence="2 3">
    <name type="scientific">Silurus meridionalis</name>
    <name type="common">Southern catfish</name>
    <name type="synonym">Silurus soldatovi meridionalis</name>
    <dbReference type="NCBI Taxonomy" id="175797"/>
    <lineage>
        <taxon>Eukaryota</taxon>
        <taxon>Metazoa</taxon>
        <taxon>Chordata</taxon>
        <taxon>Craniata</taxon>
        <taxon>Vertebrata</taxon>
        <taxon>Euteleostomi</taxon>
        <taxon>Actinopterygii</taxon>
        <taxon>Neopterygii</taxon>
        <taxon>Teleostei</taxon>
        <taxon>Ostariophysi</taxon>
        <taxon>Siluriformes</taxon>
        <taxon>Siluridae</taxon>
        <taxon>Silurus</taxon>
    </lineage>
</organism>
<dbReference type="Pfam" id="PF15874">
    <property type="entry name" value="Il2rg"/>
    <property type="match status" value="1"/>
</dbReference>
<dbReference type="PANTHER" id="PTHR33887">
    <property type="entry name" value="PB1 DOMAIN-CONTAINING PROTEIN"/>
    <property type="match status" value="1"/>
</dbReference>
<gene>
    <name evidence="2" type="ORF">HF521_002907</name>
</gene>
<sequence>MFITVLHGAKQRSLFNINCKTVVLLDWIKVKCGCENEAKIDLANLNGQVMNLPHHPSAVASDLLGQREEYILISIKRTSDPSKLVHTSLLNNYDLCDPQCLAKFREEITEKKPCESAEENGLSKKKLISSLSTEGQSRPHKQIRFSSASTIQTYPV</sequence>
<dbReference type="PANTHER" id="PTHR33887:SF5">
    <property type="entry name" value="PB1 DOMAIN-CONTAINING PROTEIN"/>
    <property type="match status" value="1"/>
</dbReference>
<dbReference type="AlphaFoldDB" id="A0A8T0B402"/>
<protein>
    <submittedName>
        <fullName evidence="2">Uncharacterized protein</fullName>
    </submittedName>
</protein>